<dbReference type="PROSITE" id="PS51194">
    <property type="entry name" value="HELICASE_CTER"/>
    <property type="match status" value="1"/>
</dbReference>
<reference evidence="8 9" key="1">
    <citation type="submission" date="2016-07" db="EMBL/GenBank/DDBJ databases">
        <title>Genome of Pelobium manganitolerans.</title>
        <authorList>
            <person name="Wu S."/>
            <person name="Wang G."/>
        </authorList>
    </citation>
    <scope>NUCLEOTIDE SEQUENCE [LARGE SCALE GENOMIC DNA]</scope>
    <source>
        <strain evidence="8 9">YS-25</strain>
    </source>
</reference>
<evidence type="ECO:0000259" key="6">
    <source>
        <dbReference type="PROSITE" id="PS51192"/>
    </source>
</evidence>
<evidence type="ECO:0000256" key="5">
    <source>
        <dbReference type="ARBA" id="ARBA00038437"/>
    </source>
</evidence>
<feature type="domain" description="Helicase C-terminal" evidence="7">
    <location>
        <begin position="200"/>
        <end position="364"/>
    </location>
</feature>
<dbReference type="GO" id="GO:0003724">
    <property type="term" value="F:RNA helicase activity"/>
    <property type="evidence" value="ECO:0007669"/>
    <property type="project" value="TreeGrafter"/>
</dbReference>
<evidence type="ECO:0000313" key="8">
    <source>
        <dbReference type="EMBL" id="RKD19576.1"/>
    </source>
</evidence>
<dbReference type="AlphaFoldDB" id="A0A419SAU9"/>
<dbReference type="GO" id="GO:0003676">
    <property type="term" value="F:nucleic acid binding"/>
    <property type="evidence" value="ECO:0007669"/>
    <property type="project" value="InterPro"/>
</dbReference>
<dbReference type="InterPro" id="IPR014001">
    <property type="entry name" value="Helicase_ATP-bd"/>
</dbReference>
<dbReference type="GO" id="GO:0005524">
    <property type="term" value="F:ATP binding"/>
    <property type="evidence" value="ECO:0007669"/>
    <property type="project" value="UniProtKB-KW"/>
</dbReference>
<keyword evidence="1" id="KW-0547">Nucleotide-binding</keyword>
<dbReference type="InterPro" id="IPR001650">
    <property type="entry name" value="Helicase_C-like"/>
</dbReference>
<comment type="similarity">
    <text evidence="5">Belongs to the DEAD box helicase family.</text>
</comment>
<dbReference type="Gene3D" id="3.40.50.300">
    <property type="entry name" value="P-loop containing nucleotide triphosphate hydrolases"/>
    <property type="match status" value="2"/>
</dbReference>
<feature type="domain" description="Helicase ATP-binding" evidence="6">
    <location>
        <begin position="17"/>
        <end position="188"/>
    </location>
</feature>
<sequence length="380" mass="42691">MIRNGYTGATELQQILWPRLHGGQDIVALGPEGCGKTTTAVLAALNKIKYTEEIAPQILYLVPDIESGEAVIDLFHQFNYRHGLRILGVFADGSSLDQQVLELTDGVDVVVATPDRARAVYLKLGLNLNKISFFVIDDVEEIVKKGLTLPTSELARGIKKSQFLVCSTVLHDRIENLFEQFMPLANIIEVEDLGENELNTTEQLLYHVPNFGTKLYLAHLLMADAEVFEKVLIFTNSQYTAQTVFNNLSKDYDDAVKLLQATETGGTMAEQLNSFKLSPKQRALIIANETVEDVDVSTFPSIIHFDIPEQEETYLQRVTILNAQQQEQLSIIFCTDLELSQIKKLEQAQGKKMQLMELPEDLYIVKDKPKASEGNDERKK</sequence>
<dbReference type="PROSITE" id="PS51192">
    <property type="entry name" value="HELICASE_ATP_BIND_1"/>
    <property type="match status" value="1"/>
</dbReference>
<dbReference type="InterPro" id="IPR011545">
    <property type="entry name" value="DEAD/DEAH_box_helicase_dom"/>
</dbReference>
<keyword evidence="2" id="KW-0378">Hydrolase</keyword>
<dbReference type="InterPro" id="IPR027417">
    <property type="entry name" value="P-loop_NTPase"/>
</dbReference>
<name>A0A419SAU9_9SPHI</name>
<keyword evidence="4" id="KW-0067">ATP-binding</keyword>
<proteinExistence type="inferred from homology"/>
<dbReference type="InterPro" id="IPR050079">
    <property type="entry name" value="DEAD_box_RNA_helicase"/>
</dbReference>
<keyword evidence="3" id="KW-0347">Helicase</keyword>
<dbReference type="SMART" id="SM00487">
    <property type="entry name" value="DEXDc"/>
    <property type="match status" value="1"/>
</dbReference>
<evidence type="ECO:0000256" key="2">
    <source>
        <dbReference type="ARBA" id="ARBA00022801"/>
    </source>
</evidence>
<dbReference type="PANTHER" id="PTHR47959">
    <property type="entry name" value="ATP-DEPENDENT RNA HELICASE RHLE-RELATED"/>
    <property type="match status" value="1"/>
</dbReference>
<evidence type="ECO:0000256" key="1">
    <source>
        <dbReference type="ARBA" id="ARBA00022741"/>
    </source>
</evidence>
<evidence type="ECO:0000313" key="9">
    <source>
        <dbReference type="Proteomes" id="UP000283433"/>
    </source>
</evidence>
<evidence type="ECO:0000256" key="3">
    <source>
        <dbReference type="ARBA" id="ARBA00022806"/>
    </source>
</evidence>
<dbReference type="Proteomes" id="UP000283433">
    <property type="component" value="Unassembled WGS sequence"/>
</dbReference>
<keyword evidence="9" id="KW-1185">Reference proteome</keyword>
<dbReference type="EMBL" id="MBTA01000002">
    <property type="protein sequence ID" value="RKD19576.1"/>
    <property type="molecule type" value="Genomic_DNA"/>
</dbReference>
<dbReference type="GO" id="GO:0016787">
    <property type="term" value="F:hydrolase activity"/>
    <property type="evidence" value="ECO:0007669"/>
    <property type="project" value="UniProtKB-KW"/>
</dbReference>
<gene>
    <name evidence="8" type="ORF">BCY91_13345</name>
</gene>
<evidence type="ECO:0000256" key="4">
    <source>
        <dbReference type="ARBA" id="ARBA00022840"/>
    </source>
</evidence>
<organism evidence="8 9">
    <name type="scientific">Pelobium manganitolerans</name>
    <dbReference type="NCBI Taxonomy" id="1842495"/>
    <lineage>
        <taxon>Bacteria</taxon>
        <taxon>Pseudomonadati</taxon>
        <taxon>Bacteroidota</taxon>
        <taxon>Sphingobacteriia</taxon>
        <taxon>Sphingobacteriales</taxon>
        <taxon>Sphingobacteriaceae</taxon>
        <taxon>Pelobium</taxon>
    </lineage>
</organism>
<comment type="caution">
    <text evidence="8">The sequence shown here is derived from an EMBL/GenBank/DDBJ whole genome shotgun (WGS) entry which is preliminary data.</text>
</comment>
<dbReference type="GO" id="GO:0005829">
    <property type="term" value="C:cytosol"/>
    <property type="evidence" value="ECO:0007669"/>
    <property type="project" value="TreeGrafter"/>
</dbReference>
<accession>A0A419SAU9</accession>
<dbReference type="Pfam" id="PF00270">
    <property type="entry name" value="DEAD"/>
    <property type="match status" value="1"/>
</dbReference>
<protein>
    <recommendedName>
        <fullName evidence="10">RNA helicase</fullName>
    </recommendedName>
</protein>
<evidence type="ECO:0000259" key="7">
    <source>
        <dbReference type="PROSITE" id="PS51194"/>
    </source>
</evidence>
<evidence type="ECO:0008006" key="10">
    <source>
        <dbReference type="Google" id="ProtNLM"/>
    </source>
</evidence>
<dbReference type="SUPFAM" id="SSF52540">
    <property type="entry name" value="P-loop containing nucleoside triphosphate hydrolases"/>
    <property type="match status" value="2"/>
</dbReference>
<dbReference type="PANTHER" id="PTHR47959:SF13">
    <property type="entry name" value="ATP-DEPENDENT RNA HELICASE RHLE"/>
    <property type="match status" value="1"/>
</dbReference>